<evidence type="ECO:0000313" key="1">
    <source>
        <dbReference type="EMBL" id="SFU09314.1"/>
    </source>
</evidence>
<proteinExistence type="predicted"/>
<evidence type="ECO:0000313" key="2">
    <source>
        <dbReference type="Proteomes" id="UP000182466"/>
    </source>
</evidence>
<dbReference type="Proteomes" id="UP000182466">
    <property type="component" value="Unassembled WGS sequence"/>
</dbReference>
<dbReference type="RefSeq" id="WP_139236498.1">
    <property type="nucleotide sequence ID" value="NZ_FPAW01000026.1"/>
</dbReference>
<organism evidence="1 2">
    <name type="scientific">Sedimentitalea nanhaiensis</name>
    <dbReference type="NCBI Taxonomy" id="999627"/>
    <lineage>
        <taxon>Bacteria</taxon>
        <taxon>Pseudomonadati</taxon>
        <taxon>Pseudomonadota</taxon>
        <taxon>Alphaproteobacteria</taxon>
        <taxon>Rhodobacterales</taxon>
        <taxon>Paracoccaceae</taxon>
        <taxon>Sedimentitalea</taxon>
    </lineage>
</organism>
<accession>A0A1I7DCI9</accession>
<sequence>MIHTVQNRLKLPKGLRRSETYDWYQSQTARKPIPILSRRIVIASMAATPLAIVDPFSNSPERGLGTPRAEAISFSALILALISALELFQKSIQLYRDLRVDVELSNPDENQAQQGKVVSAVFDENEYTENVVDHGLALPAMEFERSSIESDGPSFKWDANVPAGGRYIQPLAIQAEKPGEKMFETMAGLNVKGDYFKVMTS</sequence>
<protein>
    <submittedName>
        <fullName evidence="1">Uncharacterized protein</fullName>
    </submittedName>
</protein>
<keyword evidence="2" id="KW-1185">Reference proteome</keyword>
<name>A0A1I7DCI9_9RHOB</name>
<dbReference type="AlphaFoldDB" id="A0A1I7DCI9"/>
<dbReference type="STRING" id="999627.SAMN05216236_1262"/>
<gene>
    <name evidence="1" type="ORF">SAMN05216236_1262</name>
</gene>
<reference evidence="1 2" key="1">
    <citation type="submission" date="2016-10" db="EMBL/GenBank/DDBJ databases">
        <authorList>
            <person name="de Groot N.N."/>
        </authorList>
    </citation>
    <scope>NUCLEOTIDE SEQUENCE [LARGE SCALE GENOMIC DNA]</scope>
    <source>
        <strain evidence="1 2">CGMCC 1.10959</strain>
    </source>
</reference>
<dbReference type="EMBL" id="FPAW01000026">
    <property type="protein sequence ID" value="SFU09314.1"/>
    <property type="molecule type" value="Genomic_DNA"/>
</dbReference>